<dbReference type="PANTHER" id="PTHR32332">
    <property type="entry name" value="2-NITROPROPANE DIOXYGENASE"/>
    <property type="match status" value="1"/>
</dbReference>
<keyword evidence="4" id="KW-0503">Monooxygenase</keyword>
<dbReference type="InterPro" id="IPR004136">
    <property type="entry name" value="NMO"/>
</dbReference>
<dbReference type="GO" id="GO:0018580">
    <property type="term" value="F:nitronate monooxygenase activity"/>
    <property type="evidence" value="ECO:0007669"/>
    <property type="project" value="InterPro"/>
</dbReference>
<gene>
    <name evidence="4" type="ORF">EF807_03730</name>
</gene>
<evidence type="ECO:0000313" key="5">
    <source>
        <dbReference type="Proteomes" id="UP000320766"/>
    </source>
</evidence>
<dbReference type="EMBL" id="RXIL01000061">
    <property type="protein sequence ID" value="RZN70145.1"/>
    <property type="molecule type" value="Genomic_DNA"/>
</dbReference>
<comment type="caution">
    <text evidence="4">The sequence shown here is derived from an EMBL/GenBank/DDBJ whole genome shotgun (WGS) entry which is preliminary data.</text>
</comment>
<evidence type="ECO:0000256" key="1">
    <source>
        <dbReference type="ARBA" id="ARBA00022630"/>
    </source>
</evidence>
<dbReference type="InterPro" id="IPR013785">
    <property type="entry name" value="Aldolase_TIM"/>
</dbReference>
<dbReference type="AlphaFoldDB" id="A0A520KX26"/>
<evidence type="ECO:0000256" key="3">
    <source>
        <dbReference type="ARBA" id="ARBA00023002"/>
    </source>
</evidence>
<dbReference type="CDD" id="cd04730">
    <property type="entry name" value="NPD_like"/>
    <property type="match status" value="1"/>
</dbReference>
<evidence type="ECO:0000313" key="4">
    <source>
        <dbReference type="EMBL" id="RZN70145.1"/>
    </source>
</evidence>
<dbReference type="PANTHER" id="PTHR32332:SF20">
    <property type="entry name" value="2-NITROPROPANE DIOXYGENASE-LIKE PROTEIN"/>
    <property type="match status" value="1"/>
</dbReference>
<name>A0A520KX26_9EURY</name>
<protein>
    <submittedName>
        <fullName evidence="4">Nitronate monooxygenase</fullName>
    </submittedName>
</protein>
<dbReference type="Pfam" id="PF03060">
    <property type="entry name" value="NMO"/>
    <property type="match status" value="1"/>
</dbReference>
<organism evidence="4 5">
    <name type="scientific">Candidatus Methanolliviera hydrocarbonicum</name>
    <dbReference type="NCBI Taxonomy" id="2491085"/>
    <lineage>
        <taxon>Archaea</taxon>
        <taxon>Methanobacteriati</taxon>
        <taxon>Methanobacteriota</taxon>
        <taxon>Candidatus Methanoliparia</taxon>
        <taxon>Candidatus Methanoliparales</taxon>
        <taxon>Candidatus Methanollivieraceae</taxon>
        <taxon>Candidatus Methanolliviera</taxon>
    </lineage>
</organism>
<proteinExistence type="predicted"/>
<keyword evidence="2" id="KW-0288">FMN</keyword>
<dbReference type="Proteomes" id="UP000320766">
    <property type="component" value="Unassembled WGS sequence"/>
</dbReference>
<evidence type="ECO:0000256" key="2">
    <source>
        <dbReference type="ARBA" id="ARBA00022643"/>
    </source>
</evidence>
<keyword evidence="3" id="KW-0560">Oxidoreductase</keyword>
<reference evidence="4 5" key="1">
    <citation type="journal article" date="2019" name="Nat. Microbiol.">
        <title>Wide diversity of methane and short-chain alkane metabolisms in uncultured archaea.</title>
        <authorList>
            <person name="Borrel G."/>
            <person name="Adam P.S."/>
            <person name="McKay L.J."/>
            <person name="Chen L.X."/>
            <person name="Sierra-Garcia I.N."/>
            <person name="Sieber C.M."/>
            <person name="Letourneur Q."/>
            <person name="Ghozlane A."/>
            <person name="Andersen G.L."/>
            <person name="Li W.J."/>
            <person name="Hallam S.J."/>
            <person name="Muyzer G."/>
            <person name="de Oliveira V.M."/>
            <person name="Inskeep W.P."/>
            <person name="Banfield J.F."/>
            <person name="Gribaldo S."/>
        </authorList>
    </citation>
    <scope>NUCLEOTIDE SEQUENCE [LARGE SCALE GENOMIC DNA]</scope>
    <source>
        <strain evidence="4">NM1b</strain>
    </source>
</reference>
<dbReference type="SUPFAM" id="SSF51412">
    <property type="entry name" value="Inosine monophosphate dehydrogenase (IMPDH)"/>
    <property type="match status" value="1"/>
</dbReference>
<accession>A0A520KX26</accession>
<sequence>MNHHEVIDMIKTELCDMLEIKYPIIQAGMGPLSTNEICIAAANTGILGLISSSGLFSSMYGPQMYEVLTKSVGADPDIDQTDLLREIYYKVQRETKKSGGIFGTNVMVSAELRGGAEEYIKTMLEVREADSDMEKRLKVIVTSAGDPLPWSETIKPAGLTWFHVVPSVRAARRCEKAGCDGIIASGHEAGFHTAWDPVHTMTLLPAVAESVKTPVIGAGGFCDGKTFVAALALGAVGVQMGTRFLATKESSPGFPDLWRDTVIKTGDMGTIVARGMVGPARYMKTRASLILAELTAERTPGLYIGKADDIFSTDPEIMDAELEGFPATYAGDEEKGLAAAGECAQRVNDVPTVKELVERIMKEAEETIRDFPKNFIVQ</sequence>
<dbReference type="Gene3D" id="3.20.20.70">
    <property type="entry name" value="Aldolase class I"/>
    <property type="match status" value="1"/>
</dbReference>
<keyword evidence="1" id="KW-0285">Flavoprotein</keyword>